<keyword evidence="1" id="KW-0233">DNA recombination</keyword>
<organism evidence="4 5">
    <name type="scientific">Trichonephila clavata</name>
    <name type="common">Joro spider</name>
    <name type="synonym">Nephila clavata</name>
    <dbReference type="NCBI Taxonomy" id="2740835"/>
    <lineage>
        <taxon>Eukaryota</taxon>
        <taxon>Metazoa</taxon>
        <taxon>Ecdysozoa</taxon>
        <taxon>Arthropoda</taxon>
        <taxon>Chelicerata</taxon>
        <taxon>Arachnida</taxon>
        <taxon>Araneae</taxon>
        <taxon>Araneomorphae</taxon>
        <taxon>Entelegynae</taxon>
        <taxon>Araneoidea</taxon>
        <taxon>Nephilidae</taxon>
        <taxon>Trichonephila</taxon>
    </lineage>
</organism>
<dbReference type="Proteomes" id="UP000887116">
    <property type="component" value="Unassembled WGS sequence"/>
</dbReference>
<evidence type="ECO:0000259" key="2">
    <source>
        <dbReference type="Pfam" id="PF05970"/>
    </source>
</evidence>
<dbReference type="GO" id="GO:0043139">
    <property type="term" value="F:5'-3' DNA helicase activity"/>
    <property type="evidence" value="ECO:0007669"/>
    <property type="project" value="UniProtKB-EC"/>
</dbReference>
<feature type="domain" description="DNA helicase Pif1-like 2B" evidence="3">
    <location>
        <begin position="344"/>
        <end position="382"/>
    </location>
</feature>
<protein>
    <recommendedName>
        <fullName evidence="1">ATP-dependent DNA helicase</fullName>
        <ecNumber evidence="1">5.6.2.3</ecNumber>
    </recommendedName>
</protein>
<dbReference type="Pfam" id="PF05970">
    <property type="entry name" value="PIF1"/>
    <property type="match status" value="1"/>
</dbReference>
<dbReference type="InterPro" id="IPR027417">
    <property type="entry name" value="P-loop_NTPase"/>
</dbReference>
<dbReference type="GO" id="GO:0016787">
    <property type="term" value="F:hydrolase activity"/>
    <property type="evidence" value="ECO:0007669"/>
    <property type="project" value="UniProtKB-KW"/>
</dbReference>
<keyword evidence="1" id="KW-0378">Hydrolase</keyword>
<dbReference type="GO" id="GO:0005524">
    <property type="term" value="F:ATP binding"/>
    <property type="evidence" value="ECO:0007669"/>
    <property type="project" value="UniProtKB-KW"/>
</dbReference>
<dbReference type="GO" id="GO:0000723">
    <property type="term" value="P:telomere maintenance"/>
    <property type="evidence" value="ECO:0007669"/>
    <property type="project" value="InterPro"/>
</dbReference>
<reference evidence="4" key="1">
    <citation type="submission" date="2020-07" db="EMBL/GenBank/DDBJ databases">
        <title>Multicomponent nature underlies the extraordinary mechanical properties of spider dragline silk.</title>
        <authorList>
            <person name="Kono N."/>
            <person name="Nakamura H."/>
            <person name="Mori M."/>
            <person name="Yoshida Y."/>
            <person name="Ohtoshi R."/>
            <person name="Malay A.D."/>
            <person name="Moran D.A.P."/>
            <person name="Tomita M."/>
            <person name="Numata K."/>
            <person name="Arakawa K."/>
        </authorList>
    </citation>
    <scope>NUCLEOTIDE SEQUENCE</scope>
</reference>
<keyword evidence="1" id="KW-0227">DNA damage</keyword>
<comment type="cofactor">
    <cofactor evidence="1">
        <name>Mg(2+)</name>
        <dbReference type="ChEBI" id="CHEBI:18420"/>
    </cofactor>
</comment>
<comment type="similarity">
    <text evidence="1">Belongs to the helicase family.</text>
</comment>
<dbReference type="AlphaFoldDB" id="A0A8X6KSK3"/>
<keyword evidence="1 4" id="KW-0347">Helicase</keyword>
<dbReference type="OrthoDB" id="6422725at2759"/>
<comment type="catalytic activity">
    <reaction evidence="1">
        <text>ATP + H2O = ADP + phosphate + H(+)</text>
        <dbReference type="Rhea" id="RHEA:13065"/>
        <dbReference type="ChEBI" id="CHEBI:15377"/>
        <dbReference type="ChEBI" id="CHEBI:15378"/>
        <dbReference type="ChEBI" id="CHEBI:30616"/>
        <dbReference type="ChEBI" id="CHEBI:43474"/>
        <dbReference type="ChEBI" id="CHEBI:456216"/>
        <dbReference type="EC" id="5.6.2.3"/>
    </reaction>
</comment>
<dbReference type="PANTHER" id="PTHR10492">
    <property type="match status" value="1"/>
</dbReference>
<dbReference type="EMBL" id="BMAO01012730">
    <property type="protein sequence ID" value="GFQ83524.1"/>
    <property type="molecule type" value="Genomic_DNA"/>
</dbReference>
<evidence type="ECO:0000256" key="1">
    <source>
        <dbReference type="RuleBase" id="RU363044"/>
    </source>
</evidence>
<dbReference type="GO" id="GO:0006281">
    <property type="term" value="P:DNA repair"/>
    <property type="evidence" value="ECO:0007669"/>
    <property type="project" value="UniProtKB-KW"/>
</dbReference>
<keyword evidence="5" id="KW-1185">Reference proteome</keyword>
<evidence type="ECO:0000259" key="3">
    <source>
        <dbReference type="Pfam" id="PF21530"/>
    </source>
</evidence>
<name>A0A8X6KSK3_TRICU</name>
<dbReference type="InterPro" id="IPR049163">
    <property type="entry name" value="Pif1-like_2B_dom"/>
</dbReference>
<accession>A0A8X6KSK3</accession>
<evidence type="ECO:0000313" key="5">
    <source>
        <dbReference type="Proteomes" id="UP000887116"/>
    </source>
</evidence>
<sequence length="383" mass="42534">MEEAAVSQSPAQLRNLFATLVAVCGLNKPITLWENHKEDMTENFLHQARRNNPTENIEYCDALFKNTLLILENEILSITGHKLALYGWPEPVHDQPELTNQQQALLDAPGGTGKTFLLNLLLVFVGKEKDMAVVVASSGIAATLLAGGRTVHSAFKLPLDLARSDSATCNISKGTVQGHVFKTCKLIVWDEATMSHRNAFQAFDKTLQDLRGSSAIMGGATVVLAGGFRQTLLIITHGTPADQFNACLKNSYIWLQTCGHSFRVICLQDNLQTSCSRLEMVYPNIQQNFKDQDWLSHRAILACRNDVVEKLNATIQKQLPGQEYAYKSIDCILNDDEAEQYPIEFLNPIQTLDLQAHNLILKFGAPKMLIRNIDAPRLCNGTN</sequence>
<dbReference type="PANTHER" id="PTHR10492:SF57">
    <property type="entry name" value="ATP-DEPENDENT DNA HELICASE"/>
    <property type="match status" value="1"/>
</dbReference>
<dbReference type="SUPFAM" id="SSF52540">
    <property type="entry name" value="P-loop containing nucleoside triphosphate hydrolases"/>
    <property type="match status" value="2"/>
</dbReference>
<dbReference type="GO" id="GO:0006310">
    <property type="term" value="P:DNA recombination"/>
    <property type="evidence" value="ECO:0007669"/>
    <property type="project" value="UniProtKB-KW"/>
</dbReference>
<keyword evidence="1" id="KW-0234">DNA repair</keyword>
<feature type="domain" description="DNA helicase Pif1-like DEAD-box helicase" evidence="2">
    <location>
        <begin position="106"/>
        <end position="289"/>
    </location>
</feature>
<keyword evidence="1" id="KW-0067">ATP-binding</keyword>
<dbReference type="Pfam" id="PF21530">
    <property type="entry name" value="Pif1_2B_dom"/>
    <property type="match status" value="1"/>
</dbReference>
<gene>
    <name evidence="4" type="primary">BOX15_Mlig030955g1</name>
    <name evidence="4" type="ORF">TNCT_634091</name>
</gene>
<proteinExistence type="inferred from homology"/>
<comment type="caution">
    <text evidence="4">The sequence shown here is derived from an EMBL/GenBank/DDBJ whole genome shotgun (WGS) entry which is preliminary data.</text>
</comment>
<dbReference type="Gene3D" id="3.40.50.300">
    <property type="entry name" value="P-loop containing nucleotide triphosphate hydrolases"/>
    <property type="match status" value="1"/>
</dbReference>
<dbReference type="EC" id="5.6.2.3" evidence="1"/>
<evidence type="ECO:0000313" key="4">
    <source>
        <dbReference type="EMBL" id="GFQ83524.1"/>
    </source>
</evidence>
<dbReference type="InterPro" id="IPR010285">
    <property type="entry name" value="DNA_helicase_pif1-like_DEAD"/>
</dbReference>
<keyword evidence="1" id="KW-0547">Nucleotide-binding</keyword>